<comment type="caution">
    <text evidence="1">The sequence shown here is derived from an EMBL/GenBank/DDBJ whole genome shotgun (WGS) entry which is preliminary data.</text>
</comment>
<dbReference type="OrthoDB" id="42576at2759"/>
<dbReference type="VEuPathDB" id="FungiDB:VP01_1154g2"/>
<protein>
    <submittedName>
        <fullName evidence="1">Uncharacterized protein</fullName>
    </submittedName>
</protein>
<dbReference type="Proteomes" id="UP000037035">
    <property type="component" value="Unassembled WGS sequence"/>
</dbReference>
<dbReference type="PANTHER" id="PTHR11439">
    <property type="entry name" value="GAG-POL-RELATED RETROTRANSPOSON"/>
    <property type="match status" value="1"/>
</dbReference>
<gene>
    <name evidence="1" type="ORF">VP01_1154g2</name>
</gene>
<accession>A0A0L6VRX1</accession>
<dbReference type="AlphaFoldDB" id="A0A0L6VRX1"/>
<evidence type="ECO:0000313" key="1">
    <source>
        <dbReference type="EMBL" id="KNZ63362.1"/>
    </source>
</evidence>
<reference evidence="1 2" key="1">
    <citation type="submission" date="2015-08" db="EMBL/GenBank/DDBJ databases">
        <title>Next Generation Sequencing and Analysis of the Genome of Puccinia sorghi L Schw, the Causal Agent of Maize Common Rust.</title>
        <authorList>
            <person name="Rochi L."/>
            <person name="Burguener G."/>
            <person name="Darino M."/>
            <person name="Turjanski A."/>
            <person name="Kreff E."/>
            <person name="Dieguez M.J."/>
            <person name="Sacco F."/>
        </authorList>
    </citation>
    <scope>NUCLEOTIDE SEQUENCE [LARGE SCALE GENOMIC DNA]</scope>
    <source>
        <strain evidence="1 2">RO10H11247</strain>
    </source>
</reference>
<keyword evidence="2" id="KW-1185">Reference proteome</keyword>
<proteinExistence type="predicted"/>
<dbReference type="EMBL" id="LAVV01001721">
    <property type="protein sequence ID" value="KNZ63362.1"/>
    <property type="molecule type" value="Genomic_DNA"/>
</dbReference>
<sequence>MGVQEHEGGFWKFLEIHCGPLIDNPSMTTIFIEDCCGFPFVLKFQKHQEFLKLNVNYWTYTGILNYLACRTQPDLASAVSLLSRFNQRPWISHWKEMLHCLKYLKGTQDLDLLLKPDVNSLSRHKPESCRVVPLHSGNQKNITLSSTESKMNALSDGEQENQWLTFLLEELWKQKLDPTVFHVDNCGLMEKLKHFGLNSKMKHLDIKIKNLRDKFMKQEI</sequence>
<evidence type="ECO:0000313" key="2">
    <source>
        <dbReference type="Proteomes" id="UP000037035"/>
    </source>
</evidence>
<name>A0A0L6VRX1_9BASI</name>
<dbReference type="PANTHER" id="PTHR11439:SF467">
    <property type="entry name" value="INTEGRASE CATALYTIC DOMAIN-CONTAINING PROTEIN"/>
    <property type="match status" value="1"/>
</dbReference>
<organism evidence="1 2">
    <name type="scientific">Puccinia sorghi</name>
    <dbReference type="NCBI Taxonomy" id="27349"/>
    <lineage>
        <taxon>Eukaryota</taxon>
        <taxon>Fungi</taxon>
        <taxon>Dikarya</taxon>
        <taxon>Basidiomycota</taxon>
        <taxon>Pucciniomycotina</taxon>
        <taxon>Pucciniomycetes</taxon>
        <taxon>Pucciniales</taxon>
        <taxon>Pucciniaceae</taxon>
        <taxon>Puccinia</taxon>
    </lineage>
</organism>